<dbReference type="Proteomes" id="UP000663823">
    <property type="component" value="Unassembled WGS sequence"/>
</dbReference>
<accession>A0A819EI97</accession>
<evidence type="ECO:0000313" key="1">
    <source>
        <dbReference type="EMBL" id="CAF3851071.1"/>
    </source>
</evidence>
<dbReference type="AlphaFoldDB" id="A0A819EI97"/>
<sequence>CLIGMPTAIIFENIAIGLNETCVSTTIVSVPFITINLYRSLTIQINRTEDQENIVQFIRLMAI</sequence>
<feature type="non-terminal residue" evidence="1">
    <location>
        <position position="1"/>
    </location>
</feature>
<proteinExistence type="predicted"/>
<protein>
    <submittedName>
        <fullName evidence="1">Uncharacterized protein</fullName>
    </submittedName>
</protein>
<name>A0A819EI97_9BILA</name>
<gene>
    <name evidence="1" type="ORF">OTI717_LOCUS21167</name>
</gene>
<comment type="caution">
    <text evidence="1">The sequence shown here is derived from an EMBL/GenBank/DDBJ whole genome shotgun (WGS) entry which is preliminary data.</text>
</comment>
<dbReference type="EMBL" id="CAJOAX010003382">
    <property type="protein sequence ID" value="CAF3851071.1"/>
    <property type="molecule type" value="Genomic_DNA"/>
</dbReference>
<reference evidence="1" key="1">
    <citation type="submission" date="2021-02" db="EMBL/GenBank/DDBJ databases">
        <authorList>
            <person name="Nowell W R."/>
        </authorList>
    </citation>
    <scope>NUCLEOTIDE SEQUENCE</scope>
</reference>
<evidence type="ECO:0000313" key="2">
    <source>
        <dbReference type="Proteomes" id="UP000663823"/>
    </source>
</evidence>
<organism evidence="1 2">
    <name type="scientific">Rotaria sordida</name>
    <dbReference type="NCBI Taxonomy" id="392033"/>
    <lineage>
        <taxon>Eukaryota</taxon>
        <taxon>Metazoa</taxon>
        <taxon>Spiralia</taxon>
        <taxon>Gnathifera</taxon>
        <taxon>Rotifera</taxon>
        <taxon>Eurotatoria</taxon>
        <taxon>Bdelloidea</taxon>
        <taxon>Philodinida</taxon>
        <taxon>Philodinidae</taxon>
        <taxon>Rotaria</taxon>
    </lineage>
</organism>